<feature type="binding site" evidence="7">
    <location>
        <position position="163"/>
    </location>
    <ligand>
        <name>ATP</name>
        <dbReference type="ChEBI" id="CHEBI:30616"/>
    </ligand>
</feature>
<protein>
    <recommendedName>
        <fullName evidence="1">non-specific serine/threonine protein kinase</fullName>
        <ecNumber evidence="1">2.7.11.1</ecNumber>
    </recommendedName>
</protein>
<keyword evidence="2" id="KW-0723">Serine/threonine-protein kinase</keyword>
<feature type="compositionally biased region" description="Basic and acidic residues" evidence="8">
    <location>
        <begin position="560"/>
        <end position="570"/>
    </location>
</feature>
<keyword evidence="5" id="KW-0418">Kinase</keyword>
<evidence type="ECO:0000256" key="9">
    <source>
        <dbReference type="SAM" id="Phobius"/>
    </source>
</evidence>
<evidence type="ECO:0000256" key="2">
    <source>
        <dbReference type="ARBA" id="ARBA00022527"/>
    </source>
</evidence>
<dbReference type="Gene3D" id="3.30.200.20">
    <property type="entry name" value="Phosphorylase Kinase, domain 1"/>
    <property type="match status" value="1"/>
</dbReference>
<feature type="compositionally biased region" description="Basic and acidic residues" evidence="8">
    <location>
        <begin position="92"/>
        <end position="111"/>
    </location>
</feature>
<dbReference type="EMBL" id="BOMS01000092">
    <property type="protein sequence ID" value="GIE69756.1"/>
    <property type="molecule type" value="Genomic_DNA"/>
</dbReference>
<dbReference type="CDD" id="cd14014">
    <property type="entry name" value="STKc_PknB_like"/>
    <property type="match status" value="1"/>
</dbReference>
<dbReference type="InterPro" id="IPR008271">
    <property type="entry name" value="Ser/Thr_kinase_AS"/>
</dbReference>
<gene>
    <name evidence="11" type="ORF">Apa02nite_058640</name>
</gene>
<keyword evidence="9" id="KW-0812">Transmembrane</keyword>
<feature type="region of interest" description="Disordered" evidence="8">
    <location>
        <begin position="545"/>
        <end position="570"/>
    </location>
</feature>
<evidence type="ECO:0000256" key="5">
    <source>
        <dbReference type="ARBA" id="ARBA00022777"/>
    </source>
</evidence>
<feature type="region of interest" description="Disordered" evidence="8">
    <location>
        <begin position="452"/>
        <end position="502"/>
    </location>
</feature>
<evidence type="ECO:0000259" key="10">
    <source>
        <dbReference type="PROSITE" id="PS50011"/>
    </source>
</evidence>
<dbReference type="SUPFAM" id="SSF56112">
    <property type="entry name" value="Protein kinase-like (PK-like)"/>
    <property type="match status" value="1"/>
</dbReference>
<evidence type="ECO:0000313" key="11">
    <source>
        <dbReference type="EMBL" id="GIE69756.1"/>
    </source>
</evidence>
<reference evidence="11 12" key="1">
    <citation type="submission" date="2021-01" db="EMBL/GenBank/DDBJ databases">
        <title>Whole genome shotgun sequence of Actinoplanes palleronii NBRC 14916.</title>
        <authorList>
            <person name="Komaki H."/>
            <person name="Tamura T."/>
        </authorList>
    </citation>
    <scope>NUCLEOTIDE SEQUENCE [LARGE SCALE GENOMIC DNA]</scope>
    <source>
        <strain evidence="11 12">NBRC 14916</strain>
    </source>
</reference>
<dbReference type="EC" id="2.7.11.1" evidence="1"/>
<dbReference type="Proteomes" id="UP000624709">
    <property type="component" value="Unassembled WGS sequence"/>
</dbReference>
<proteinExistence type="predicted"/>
<dbReference type="PROSITE" id="PS00108">
    <property type="entry name" value="PROTEIN_KINASE_ST"/>
    <property type="match status" value="1"/>
</dbReference>
<name>A0ABQ4BGE4_9ACTN</name>
<dbReference type="Gene3D" id="1.10.510.10">
    <property type="entry name" value="Transferase(Phosphotransferase) domain 1"/>
    <property type="match status" value="1"/>
</dbReference>
<feature type="region of interest" description="Disordered" evidence="8">
    <location>
        <begin position="395"/>
        <end position="415"/>
    </location>
</feature>
<feature type="transmembrane region" description="Helical" evidence="9">
    <location>
        <begin position="428"/>
        <end position="447"/>
    </location>
</feature>
<evidence type="ECO:0000256" key="1">
    <source>
        <dbReference type="ARBA" id="ARBA00012513"/>
    </source>
</evidence>
<dbReference type="RefSeq" id="WP_239164649.1">
    <property type="nucleotide sequence ID" value="NZ_BAAATY010000026.1"/>
</dbReference>
<dbReference type="PROSITE" id="PS00107">
    <property type="entry name" value="PROTEIN_KINASE_ATP"/>
    <property type="match status" value="1"/>
</dbReference>
<keyword evidence="3" id="KW-0808">Transferase</keyword>
<dbReference type="InterPro" id="IPR011009">
    <property type="entry name" value="Kinase-like_dom_sf"/>
</dbReference>
<accession>A0ABQ4BGE4</accession>
<comment type="caution">
    <text evidence="11">The sequence shown here is derived from an EMBL/GenBank/DDBJ whole genome shotgun (WGS) entry which is preliminary data.</text>
</comment>
<feature type="domain" description="Protein kinase" evidence="10">
    <location>
        <begin position="134"/>
        <end position="390"/>
    </location>
</feature>
<feature type="compositionally biased region" description="Basic and acidic residues" evidence="8">
    <location>
        <begin position="40"/>
        <end position="81"/>
    </location>
</feature>
<evidence type="ECO:0000256" key="3">
    <source>
        <dbReference type="ARBA" id="ARBA00022679"/>
    </source>
</evidence>
<dbReference type="InterPro" id="IPR000719">
    <property type="entry name" value="Prot_kinase_dom"/>
</dbReference>
<keyword evidence="9" id="KW-1133">Transmembrane helix</keyword>
<feature type="compositionally biased region" description="Pro residues" evidence="8">
    <location>
        <begin position="1"/>
        <end position="10"/>
    </location>
</feature>
<dbReference type="InterPro" id="IPR017441">
    <property type="entry name" value="Protein_kinase_ATP_BS"/>
</dbReference>
<evidence type="ECO:0000256" key="4">
    <source>
        <dbReference type="ARBA" id="ARBA00022741"/>
    </source>
</evidence>
<feature type="compositionally biased region" description="Acidic residues" evidence="8">
    <location>
        <begin position="82"/>
        <end position="91"/>
    </location>
</feature>
<keyword evidence="9" id="KW-0472">Membrane</keyword>
<dbReference type="SMART" id="SM00220">
    <property type="entry name" value="S_TKc"/>
    <property type="match status" value="1"/>
</dbReference>
<feature type="region of interest" description="Disordered" evidence="8">
    <location>
        <begin position="1"/>
        <end position="125"/>
    </location>
</feature>
<evidence type="ECO:0000256" key="7">
    <source>
        <dbReference type="PROSITE-ProRule" id="PRU10141"/>
    </source>
</evidence>
<keyword evidence="6 7" id="KW-0067">ATP-binding</keyword>
<keyword evidence="4 7" id="KW-0547">Nucleotide-binding</keyword>
<sequence>MNSPADPPGPAADATARDEPARTEEEEAAAGAETSVVADPARKDAADRKDDPARKDGPDRKDAADRKGAVDRKGAADRKDDPDPEGDPDQDEPAREDESDRKDENEPKADVAARPYPGMSSDMPDAPTLLAGRYRLGVELGRGGMGLVRLAHDEILEREVAIKQIDLPEELAQGEAAARRTIREARASARLSHPNVVQVYDVLSVDDHTWIVMEYVPSRSLREAITEDGPLDAYQVARIGLDLLAALQAAHRAGVQHRDVKPANVLLADDGRVLLTDFGIAAIDDDILTSKSDVLIGSPLYMAPERARFGISGPAADLWGLGATLYAAVEGHSPFQRTSTMATLAALATEEPTPPQQAGPLTPVLDGLLRKDPDERIEAEEAERLLREAVTALDTPVTRSAPVPKPRPPANDEMRTALPAVPTKNRKLIALAATLVLVIAGLAIFLVTRPSSEPETTAGDRTATTQPTQAATTTAPTSAKPSTTAPSPSASKSPDQAGGRPALLAGWQNWTDKTGFSVYVPSGWSTYTKGSMRYWKDGKGHLLGIDQTDKPRSNPVADWKSQRDARRADGDFPGYDEIKIKSVDYFQKAADWEWTYNGDGGRQHVNNRGVVTSAHQAYGFWFQTPDADWSQYRTDVLEVVFKSFVPDKD</sequence>
<evidence type="ECO:0000256" key="8">
    <source>
        <dbReference type="SAM" id="MobiDB-lite"/>
    </source>
</evidence>
<dbReference type="PROSITE" id="PS50011">
    <property type="entry name" value="PROTEIN_KINASE_DOM"/>
    <property type="match status" value="1"/>
</dbReference>
<dbReference type="Pfam" id="PF00069">
    <property type="entry name" value="Pkinase"/>
    <property type="match status" value="1"/>
</dbReference>
<dbReference type="PANTHER" id="PTHR43289">
    <property type="entry name" value="MITOGEN-ACTIVATED PROTEIN KINASE KINASE KINASE 20-RELATED"/>
    <property type="match status" value="1"/>
</dbReference>
<dbReference type="PANTHER" id="PTHR43289:SF6">
    <property type="entry name" value="SERINE_THREONINE-PROTEIN KINASE NEKL-3"/>
    <property type="match status" value="1"/>
</dbReference>
<evidence type="ECO:0000256" key="6">
    <source>
        <dbReference type="ARBA" id="ARBA00022840"/>
    </source>
</evidence>
<evidence type="ECO:0000313" key="12">
    <source>
        <dbReference type="Proteomes" id="UP000624709"/>
    </source>
</evidence>
<keyword evidence="12" id="KW-1185">Reference proteome</keyword>
<feature type="compositionally biased region" description="Low complexity" evidence="8">
    <location>
        <begin position="462"/>
        <end position="494"/>
    </location>
</feature>
<organism evidence="11 12">
    <name type="scientific">Actinoplanes palleronii</name>
    <dbReference type="NCBI Taxonomy" id="113570"/>
    <lineage>
        <taxon>Bacteria</taxon>
        <taxon>Bacillati</taxon>
        <taxon>Actinomycetota</taxon>
        <taxon>Actinomycetes</taxon>
        <taxon>Micromonosporales</taxon>
        <taxon>Micromonosporaceae</taxon>
        <taxon>Actinoplanes</taxon>
    </lineage>
</organism>